<keyword evidence="2" id="KW-1185">Reference proteome</keyword>
<organism evidence="1 2">
    <name type="scientific">Entomophthora muscae</name>
    <dbReference type="NCBI Taxonomy" id="34485"/>
    <lineage>
        <taxon>Eukaryota</taxon>
        <taxon>Fungi</taxon>
        <taxon>Fungi incertae sedis</taxon>
        <taxon>Zoopagomycota</taxon>
        <taxon>Entomophthoromycotina</taxon>
        <taxon>Entomophthoromycetes</taxon>
        <taxon>Entomophthorales</taxon>
        <taxon>Entomophthoraceae</taxon>
        <taxon>Entomophthora</taxon>
    </lineage>
</organism>
<comment type="caution">
    <text evidence="1">The sequence shown here is derived from an EMBL/GenBank/DDBJ whole genome shotgun (WGS) entry which is preliminary data.</text>
</comment>
<dbReference type="EMBL" id="QTSX02007103">
    <property type="protein sequence ID" value="KAJ9051787.1"/>
    <property type="molecule type" value="Genomic_DNA"/>
</dbReference>
<protein>
    <submittedName>
        <fullName evidence="1">Uncharacterized protein</fullName>
    </submittedName>
</protein>
<dbReference type="Proteomes" id="UP001165960">
    <property type="component" value="Unassembled WGS sequence"/>
</dbReference>
<evidence type="ECO:0000313" key="1">
    <source>
        <dbReference type="EMBL" id="KAJ9051787.1"/>
    </source>
</evidence>
<name>A0ACC2RNY3_9FUNG</name>
<proteinExistence type="predicted"/>
<gene>
    <name evidence="1" type="ORF">DSO57_1001545</name>
</gene>
<evidence type="ECO:0000313" key="2">
    <source>
        <dbReference type="Proteomes" id="UP001165960"/>
    </source>
</evidence>
<accession>A0ACC2RNY3</accession>
<reference evidence="1" key="1">
    <citation type="submission" date="2022-04" db="EMBL/GenBank/DDBJ databases">
        <title>Genome of the entomopathogenic fungus Entomophthora muscae.</title>
        <authorList>
            <person name="Elya C."/>
            <person name="Lovett B.R."/>
            <person name="Lee E."/>
            <person name="Macias A.M."/>
            <person name="Hajek A.E."/>
            <person name="De Bivort B.L."/>
            <person name="Kasson M.T."/>
            <person name="De Fine Licht H.H."/>
            <person name="Stajich J.E."/>
        </authorList>
    </citation>
    <scope>NUCLEOTIDE SEQUENCE</scope>
    <source>
        <strain evidence="1">Berkeley</strain>
    </source>
</reference>
<sequence>MLGGSLVTSLSRARAFEGNSDALRFVREFVGRRFLVTCWCPTAPNLAIVIPFPLKLKPDQLSKSMERSNLESPPKRSKCLGTFVNYKLWLIRLTKPHATCGKSIEKEPYEKIDAWKFSVNLSRADMEKPSDFKGVQSEEEVVFFKELAARALKISWHPVRLEFYLVYNTKVTTIFPVKKVLSNESLQDVQINPKPFPSPLEIGNGSRETTRLRPSTSNSVFLSIGVSIENCYLKVSSLNTVSCNSRSPLANSEKYVLPHSLHWIFDKNMYTKAVCSRDDEAKSDTFRLLTESGEVATELKPLNSIPHPILVIQSHEGDLYLCIAGKYHIKTLPSSEIYQNTPPPLDLTLSSNVNWEVTIKTNQGNLPPIDMKKYVSFERLKSVALFQKVVTELQPLRLTLEEVWQNLQVHSSSYQSHVKNLRCGSSTTKEDSPTSILRDFLVGGVMTPELCVFLGATEINKHELWIASYTSTVEKSKAKIETSVFRALEKIILELSCLGTLSRDGSIRSALRTASRFACGLYMRSHQFVLKLDEDLSHFKPFAQTLIHYSKLFAEDESVQKPAAIPVDKLALTFLDRANCFGPTQDLLDFFVSDVTQVDLCSDVSLALAKIEEVGLFDVQSYELLFNPIEGPNATITLLFNSLLSTLNDIRSSFSFLE</sequence>